<keyword evidence="2" id="KW-0472">Membrane</keyword>
<keyword evidence="2" id="KW-1133">Transmembrane helix</keyword>
<keyword evidence="4" id="KW-1185">Reference proteome</keyword>
<gene>
    <name evidence="3" type="ORF">PENANT_c002G11776</name>
</gene>
<evidence type="ECO:0000256" key="1">
    <source>
        <dbReference type="SAM" id="MobiDB-lite"/>
    </source>
</evidence>
<feature type="transmembrane region" description="Helical" evidence="2">
    <location>
        <begin position="287"/>
        <end position="308"/>
    </location>
</feature>
<dbReference type="AlphaFoldDB" id="A0A1V6QKK8"/>
<feature type="compositionally biased region" description="Low complexity" evidence="1">
    <location>
        <begin position="252"/>
        <end position="275"/>
    </location>
</feature>
<accession>A0A1V6QKK8</accession>
<sequence length="359" mass="38953">MLCPGHIQLGNHKAKPYKDVGITPTQPDVPSSEHLSPLVLSTLKSGKSLTETSPYQPYIVLESVNLTYRSNNSKLLPQTPAITSPGVIFIEVIYHLRNASGPRVSELTKAVHENIFLLSSLHSIFFSDVVNFDTDHAARSSAEFHALLASRFGKMVSYLVPRACSQAVKRVARIINFHTQGYRRELKIDGGWANLYPCPTNNNEVFTCGGSGWSSSVCDAQLGNFTWVESNVTVAQLGIPTSSSAVSSATATSSTSQSTDTSTSQTSSTVLTSGSPEECESPLGAELGIGLGIGAPLAIAAVTMFWLYMRTRRQMQVLQQRLNEKGGNLQSAPPVYQSPPRELDAEDTNWPKVYRSELS</sequence>
<proteinExistence type="predicted"/>
<comment type="caution">
    <text evidence="3">The sequence shown here is derived from an EMBL/GenBank/DDBJ whole genome shotgun (WGS) entry which is preliminary data.</text>
</comment>
<evidence type="ECO:0000313" key="3">
    <source>
        <dbReference type="EMBL" id="OQD89750.1"/>
    </source>
</evidence>
<keyword evidence="2" id="KW-0812">Transmembrane</keyword>
<protein>
    <submittedName>
        <fullName evidence="3">Uncharacterized protein</fullName>
    </submittedName>
</protein>
<organism evidence="3 4">
    <name type="scientific">Penicillium antarcticum</name>
    <dbReference type="NCBI Taxonomy" id="416450"/>
    <lineage>
        <taxon>Eukaryota</taxon>
        <taxon>Fungi</taxon>
        <taxon>Dikarya</taxon>
        <taxon>Ascomycota</taxon>
        <taxon>Pezizomycotina</taxon>
        <taxon>Eurotiomycetes</taxon>
        <taxon>Eurotiomycetidae</taxon>
        <taxon>Eurotiales</taxon>
        <taxon>Aspergillaceae</taxon>
        <taxon>Penicillium</taxon>
    </lineage>
</organism>
<dbReference type="Proteomes" id="UP000191672">
    <property type="component" value="Unassembled WGS sequence"/>
</dbReference>
<evidence type="ECO:0000256" key="2">
    <source>
        <dbReference type="SAM" id="Phobius"/>
    </source>
</evidence>
<name>A0A1V6QKK8_9EURO</name>
<feature type="region of interest" description="Disordered" evidence="1">
    <location>
        <begin position="252"/>
        <end position="279"/>
    </location>
</feature>
<evidence type="ECO:0000313" key="4">
    <source>
        <dbReference type="Proteomes" id="UP000191672"/>
    </source>
</evidence>
<dbReference type="STRING" id="416450.A0A1V6QKK8"/>
<feature type="region of interest" description="Disordered" evidence="1">
    <location>
        <begin position="324"/>
        <end position="359"/>
    </location>
</feature>
<dbReference type="EMBL" id="MDYN01000002">
    <property type="protein sequence ID" value="OQD89750.1"/>
    <property type="molecule type" value="Genomic_DNA"/>
</dbReference>
<reference evidence="4" key="1">
    <citation type="journal article" date="2017" name="Nat. Microbiol.">
        <title>Global analysis of biosynthetic gene clusters reveals vast potential of secondary metabolite production in Penicillium species.</title>
        <authorList>
            <person name="Nielsen J.C."/>
            <person name="Grijseels S."/>
            <person name="Prigent S."/>
            <person name="Ji B."/>
            <person name="Dainat J."/>
            <person name="Nielsen K.F."/>
            <person name="Frisvad J.C."/>
            <person name="Workman M."/>
            <person name="Nielsen J."/>
        </authorList>
    </citation>
    <scope>NUCLEOTIDE SEQUENCE [LARGE SCALE GENOMIC DNA]</scope>
    <source>
        <strain evidence="4">IBT 31811</strain>
    </source>
</reference>